<name>A0AAD8ZNQ5_9TELE</name>
<sequence>MEARVRLIPPDTMNKIIVYEHCNFQGLSREFTSNVSNLIDHSFNDCISSLKIIGNPWVVYRHVNFKDILAVYEEGEYSAVQHNDTISSMELVTEDLTDPQITLYEHVNYGGQKIVVNCETSLCSGSFNDLASSHKVQRGAWILYEHANRGGSFMVARASHCVPNYGLFNDKLSHLHPLKPGRPIISAEVQWNKKEDQVKSVVIESLCGLNHGEHEQTFSTQLIREYDTSVTESFRFSIDTTITLGSKFEVDIFVKAEQNLSLSNTFTVERGSTNARTEKKSVRVTLPVKVPPHTKLTVNVVRKEVDVKVPVKLTITTGSHSEVEYGEYRCQCGTSVMTEFIEEKI</sequence>
<dbReference type="CDD" id="cd20230">
    <property type="entry name" value="PFM_EP37-like"/>
    <property type="match status" value="1"/>
</dbReference>
<dbReference type="Proteomes" id="UP001239994">
    <property type="component" value="Unassembled WGS sequence"/>
</dbReference>
<evidence type="ECO:0000259" key="3">
    <source>
        <dbReference type="PROSITE" id="PS50915"/>
    </source>
</evidence>
<evidence type="ECO:0000256" key="1">
    <source>
        <dbReference type="ARBA" id="ARBA00009646"/>
    </source>
</evidence>
<dbReference type="InterPro" id="IPR011024">
    <property type="entry name" value="G_crystallin-like"/>
</dbReference>
<dbReference type="Pfam" id="PF03318">
    <property type="entry name" value="ETX_MTX2"/>
    <property type="match status" value="1"/>
</dbReference>
<dbReference type="PROSITE" id="PS50915">
    <property type="entry name" value="CRYSTALLIN_BETA_GAMMA"/>
    <property type="match status" value="2"/>
</dbReference>
<reference evidence="4" key="1">
    <citation type="submission" date="2023-03" db="EMBL/GenBank/DDBJ databases">
        <title>Electrophorus voltai genome.</title>
        <authorList>
            <person name="Bian C."/>
        </authorList>
    </citation>
    <scope>NUCLEOTIDE SEQUENCE</scope>
    <source>
        <strain evidence="4">CB-2022</strain>
        <tissue evidence="4">Muscle</tissue>
    </source>
</reference>
<dbReference type="Gene3D" id="2.60.20.10">
    <property type="entry name" value="Crystallins"/>
    <property type="match status" value="2"/>
</dbReference>
<feature type="domain" description="Beta/gamma crystallin 'Greek key'" evidence="3">
    <location>
        <begin position="55"/>
        <end position="93"/>
    </location>
</feature>
<organism evidence="4 5">
    <name type="scientific">Electrophorus voltai</name>
    <dbReference type="NCBI Taxonomy" id="2609070"/>
    <lineage>
        <taxon>Eukaryota</taxon>
        <taxon>Metazoa</taxon>
        <taxon>Chordata</taxon>
        <taxon>Craniata</taxon>
        <taxon>Vertebrata</taxon>
        <taxon>Euteleostomi</taxon>
        <taxon>Actinopterygii</taxon>
        <taxon>Neopterygii</taxon>
        <taxon>Teleostei</taxon>
        <taxon>Ostariophysi</taxon>
        <taxon>Gymnotiformes</taxon>
        <taxon>Gymnotoidei</taxon>
        <taxon>Gymnotidae</taxon>
        <taxon>Electrophorus</taxon>
    </lineage>
</organism>
<evidence type="ECO:0000313" key="5">
    <source>
        <dbReference type="Proteomes" id="UP001239994"/>
    </source>
</evidence>
<evidence type="ECO:0000256" key="2">
    <source>
        <dbReference type="ARBA" id="ARBA00022737"/>
    </source>
</evidence>
<keyword evidence="2" id="KW-0677">Repeat</keyword>
<dbReference type="Pfam" id="PF00030">
    <property type="entry name" value="Crystall"/>
    <property type="match status" value="2"/>
</dbReference>
<dbReference type="GO" id="GO:0002088">
    <property type="term" value="P:lens development in camera-type eye"/>
    <property type="evidence" value="ECO:0007669"/>
    <property type="project" value="TreeGrafter"/>
</dbReference>
<dbReference type="InterPro" id="IPR001064">
    <property type="entry name" value="Beta/gamma_crystallin"/>
</dbReference>
<dbReference type="PANTHER" id="PTHR11818">
    <property type="entry name" value="BETA/GAMMA CRYSTALLIN"/>
    <property type="match status" value="1"/>
</dbReference>
<dbReference type="InterPro" id="IPR004991">
    <property type="entry name" value="Aerolysin-like"/>
</dbReference>
<proteinExistence type="inferred from homology"/>
<comment type="caution">
    <text evidence="4">The sequence shown here is derived from an EMBL/GenBank/DDBJ whole genome shotgun (WGS) entry which is preliminary data.</text>
</comment>
<dbReference type="GO" id="GO:0007601">
    <property type="term" value="P:visual perception"/>
    <property type="evidence" value="ECO:0007669"/>
    <property type="project" value="TreeGrafter"/>
</dbReference>
<keyword evidence="5" id="KW-1185">Reference proteome</keyword>
<protein>
    <recommendedName>
        <fullName evidence="3">Beta/gamma crystallin 'Greek key' domain-containing protein</fullName>
    </recommendedName>
</protein>
<dbReference type="SUPFAM" id="SSF49695">
    <property type="entry name" value="gamma-Crystallin-like"/>
    <property type="match status" value="1"/>
</dbReference>
<accession>A0AAD8ZNQ5</accession>
<dbReference type="EMBL" id="JAROKS010000006">
    <property type="protein sequence ID" value="KAK1802662.1"/>
    <property type="molecule type" value="Genomic_DNA"/>
</dbReference>
<feature type="domain" description="Beta/gamma crystallin 'Greek key'" evidence="3">
    <location>
        <begin position="14"/>
        <end position="54"/>
    </location>
</feature>
<dbReference type="GO" id="GO:0005212">
    <property type="term" value="F:structural constituent of eye lens"/>
    <property type="evidence" value="ECO:0007669"/>
    <property type="project" value="TreeGrafter"/>
</dbReference>
<gene>
    <name evidence="4" type="ORF">P4O66_004175</name>
</gene>
<dbReference type="SUPFAM" id="SSF56973">
    <property type="entry name" value="Aerolisin/ETX pore-forming domain"/>
    <property type="match status" value="1"/>
</dbReference>
<dbReference type="Gene3D" id="2.170.15.10">
    <property type="entry name" value="Proaerolysin, chain A, domain 3"/>
    <property type="match status" value="1"/>
</dbReference>
<dbReference type="PANTHER" id="PTHR11818:SF103">
    <property type="entry name" value="BETA_GAMMA CRYSTALLIN 'GREEK KEY' DOMAIN-CONTAINING PROTEIN"/>
    <property type="match status" value="1"/>
</dbReference>
<dbReference type="SMART" id="SM00247">
    <property type="entry name" value="XTALbg"/>
    <property type="match status" value="2"/>
</dbReference>
<evidence type="ECO:0000313" key="4">
    <source>
        <dbReference type="EMBL" id="KAK1802662.1"/>
    </source>
</evidence>
<comment type="similarity">
    <text evidence="1">Belongs to the beta/gamma-crystallin family.</text>
</comment>
<dbReference type="AlphaFoldDB" id="A0AAD8ZNQ5"/>
<dbReference type="InterPro" id="IPR050252">
    <property type="entry name" value="Beta/Gamma-Crystallin"/>
</dbReference>